<sequence>MSHPSTSQLIRQLGIDHQFIYMIFQRLINDGVSRDTLIEPQTELDHFFKTGIMYCFSLGEEVLIDIINATPSPYNLPLVQNMFCAALVLGSAPVLKIIMMLDQEDIVNRPFLLGDHQTYPLEYASINEDAQTTQILLDHGADPKRHKSPGYPDRVARIPFGQGSDVNARIQILRMLLDHGLKVNPNFSPSKKLHHSKDMFSMLITHCLNNNFEVFFHDRALPRILRHPAWDDSFLNTLQAILDQGISKSIGRKDLWSSVMTEALSSAALSSHTSSVDMLLNMGAIPDVHCLISAAQGNELDTFEKLLDHGLDPNVKVSIPRYELRYDYEREFSRKCDSTALSEAINNQFKGAIQVLQARGSISHSVDQPAGFASALAAACQIGDSTLVEQFLSLPNFPRREVALEKAVESAMEGNHHHIVERLLSVGIKPSLRSLELALQKKQLAVVELLSSCMNLPETLEMNQGYFELDGSGVREQYQNSIMLEALRWGNQTATECILRIGHPVNAMLQFTFGEDQDWNLSAKLDPAKDDGDRCHFTPLSAAILKGDSTAAKALIAYGAHTDLVSSRLTSHQCHMLVQDFTNFHGWTLTPLTAAVIKNNLSLIGEFLNTGLDPFDNSALFACAVLDSEEIMILLLSSFNDRYPNGAQSLGSDALYQLIKDDNLRLVGLLAKNADITGPVLDGWRGFYDNSFTSPLGEAIYHDSTAGNSESALDLLLPLVKDLNAVVHKDYKSGHMTALLYAIYLGSLKTVQKLYQAGANISLKAEYLIQRTSLQEAAQVGCKDIVQYLLAQGVSPNEPPTCRGGATALQLAAITGNIAIATILLEAGAEINAAPALFDGRTAFEGATEHGRIDMMLFLVNYGADLLSNENRQYQRAVNFAKDNLQHAAKKFADELFEKVLTSSQVTNFIGMSGDAWGGTGIDSFGGFLS</sequence>
<feature type="coiled-coil region" evidence="4">
    <location>
        <begin position="864"/>
        <end position="891"/>
    </location>
</feature>
<dbReference type="Gene3D" id="1.25.40.20">
    <property type="entry name" value="Ankyrin repeat-containing domain"/>
    <property type="match status" value="2"/>
</dbReference>
<dbReference type="EMBL" id="PEJP01000063">
    <property type="protein sequence ID" value="RYO39804.1"/>
    <property type="molecule type" value="Genomic_DNA"/>
</dbReference>
<keyword evidence="6" id="KW-1185">Reference proteome</keyword>
<dbReference type="InterPro" id="IPR036770">
    <property type="entry name" value="Ankyrin_rpt-contain_sf"/>
</dbReference>
<feature type="repeat" description="ANK" evidence="3">
    <location>
        <begin position="804"/>
        <end position="836"/>
    </location>
</feature>
<protein>
    <submittedName>
        <fullName evidence="5">Uncharacterized protein</fullName>
    </submittedName>
</protein>
<dbReference type="Proteomes" id="UP000293823">
    <property type="component" value="Unassembled WGS sequence"/>
</dbReference>
<gene>
    <name evidence="5" type="ORF">AA0113_g11112</name>
</gene>
<name>A0A4Q4QDW5_9PLEO</name>
<proteinExistence type="predicted"/>
<evidence type="ECO:0000313" key="6">
    <source>
        <dbReference type="Proteomes" id="UP000293823"/>
    </source>
</evidence>
<accession>A0A4Q4QDW5</accession>
<keyword evidence="4" id="KW-0175">Coiled coil</keyword>
<dbReference type="OrthoDB" id="539213at2759"/>
<dbReference type="PROSITE" id="PS50297">
    <property type="entry name" value="ANK_REP_REGION"/>
    <property type="match status" value="2"/>
</dbReference>
<dbReference type="SMART" id="SM00248">
    <property type="entry name" value="ANK"/>
    <property type="match status" value="11"/>
</dbReference>
<dbReference type="Pfam" id="PF12796">
    <property type="entry name" value="Ank_2"/>
    <property type="match status" value="1"/>
</dbReference>
<keyword evidence="2 3" id="KW-0040">ANK repeat</keyword>
<dbReference type="InterPro" id="IPR002110">
    <property type="entry name" value="Ankyrin_rpt"/>
</dbReference>
<dbReference type="PANTHER" id="PTHR24123">
    <property type="entry name" value="ANKYRIN REPEAT-CONTAINING"/>
    <property type="match status" value="1"/>
</dbReference>
<evidence type="ECO:0000256" key="1">
    <source>
        <dbReference type="ARBA" id="ARBA00022737"/>
    </source>
</evidence>
<reference evidence="6" key="1">
    <citation type="journal article" date="2019" name="bioRxiv">
        <title>Genomics, evolutionary history and diagnostics of the Alternaria alternata species group including apple and Asian pear pathotypes.</title>
        <authorList>
            <person name="Armitage A.D."/>
            <person name="Cockerton H.M."/>
            <person name="Sreenivasaprasad S."/>
            <person name="Woodhall J.W."/>
            <person name="Lane C.R."/>
            <person name="Harrison R.J."/>
            <person name="Clarkson J.P."/>
        </authorList>
    </citation>
    <scope>NUCLEOTIDE SEQUENCE [LARGE SCALE GENOMIC DNA]</scope>
    <source>
        <strain evidence="6">RGR 97.0016</strain>
    </source>
</reference>
<dbReference type="AlphaFoldDB" id="A0A4Q4QDW5"/>
<dbReference type="SUPFAM" id="SSF48403">
    <property type="entry name" value="Ankyrin repeat"/>
    <property type="match status" value="2"/>
</dbReference>
<evidence type="ECO:0000256" key="4">
    <source>
        <dbReference type="SAM" id="Coils"/>
    </source>
</evidence>
<keyword evidence="1" id="KW-0677">Repeat</keyword>
<dbReference type="PANTHER" id="PTHR24123:SF33">
    <property type="entry name" value="PROTEIN HOS4"/>
    <property type="match status" value="1"/>
</dbReference>
<comment type="caution">
    <text evidence="5">The sequence shown here is derived from an EMBL/GenBank/DDBJ whole genome shotgun (WGS) entry which is preliminary data.</text>
</comment>
<evidence type="ECO:0000256" key="3">
    <source>
        <dbReference type="PROSITE-ProRule" id="PRU00023"/>
    </source>
</evidence>
<feature type="repeat" description="ANK" evidence="3">
    <location>
        <begin position="839"/>
        <end position="871"/>
    </location>
</feature>
<organism evidence="5 6">
    <name type="scientific">Alternaria arborescens</name>
    <dbReference type="NCBI Taxonomy" id="156630"/>
    <lineage>
        <taxon>Eukaryota</taxon>
        <taxon>Fungi</taxon>
        <taxon>Dikarya</taxon>
        <taxon>Ascomycota</taxon>
        <taxon>Pezizomycotina</taxon>
        <taxon>Dothideomycetes</taxon>
        <taxon>Pleosporomycetidae</taxon>
        <taxon>Pleosporales</taxon>
        <taxon>Pleosporineae</taxon>
        <taxon>Pleosporaceae</taxon>
        <taxon>Alternaria</taxon>
        <taxon>Alternaria sect. Alternaria</taxon>
    </lineage>
</organism>
<dbReference type="PROSITE" id="PS50088">
    <property type="entry name" value="ANK_REPEAT"/>
    <property type="match status" value="2"/>
</dbReference>
<evidence type="ECO:0000256" key="2">
    <source>
        <dbReference type="ARBA" id="ARBA00023043"/>
    </source>
</evidence>
<evidence type="ECO:0000313" key="5">
    <source>
        <dbReference type="EMBL" id="RYO39804.1"/>
    </source>
</evidence>
<dbReference type="InterPro" id="IPR051165">
    <property type="entry name" value="Multifunctional_ANK_Repeat"/>
</dbReference>